<name>A0A6C0HIR6_9ZZZZ</name>
<feature type="region of interest" description="Disordered" evidence="1">
    <location>
        <begin position="1"/>
        <end position="23"/>
    </location>
</feature>
<accession>A0A6C0HIR6</accession>
<dbReference type="EMBL" id="MN739967">
    <property type="protein sequence ID" value="QHT80344.1"/>
    <property type="molecule type" value="Genomic_DNA"/>
</dbReference>
<reference evidence="2" key="1">
    <citation type="journal article" date="2020" name="Nature">
        <title>Giant virus diversity and host interactions through global metagenomics.</title>
        <authorList>
            <person name="Schulz F."/>
            <person name="Roux S."/>
            <person name="Paez-Espino D."/>
            <person name="Jungbluth S."/>
            <person name="Walsh D.A."/>
            <person name="Denef V.J."/>
            <person name="McMahon K.D."/>
            <person name="Konstantinidis K.T."/>
            <person name="Eloe-Fadrosh E.A."/>
            <person name="Kyrpides N.C."/>
            <person name="Woyke T."/>
        </authorList>
    </citation>
    <scope>NUCLEOTIDE SEQUENCE</scope>
    <source>
        <strain evidence="2">GVMAG-M-3300023184-120</strain>
    </source>
</reference>
<sequence>MAKTPSSKKRKLSLTQKKRKVTKKQTHSQVVAAFLETLNMIKLYHWKTKSFAHHKATDELYQELSKNIDLFVEVLNGKNENRIEMLSHHLKLYDFTNKTELKIKMFEFRQLLVDLDRTFDPRDDSDLFSIRDDMLTNVNQFLYLMTMDK</sequence>
<dbReference type="AlphaFoldDB" id="A0A6C0HIR6"/>
<evidence type="ECO:0000313" key="2">
    <source>
        <dbReference type="EMBL" id="QHT80344.1"/>
    </source>
</evidence>
<evidence type="ECO:0000256" key="1">
    <source>
        <dbReference type="SAM" id="MobiDB-lite"/>
    </source>
</evidence>
<dbReference type="Pfam" id="PF19174">
    <property type="entry name" value="DUF5856"/>
    <property type="match status" value="1"/>
</dbReference>
<protein>
    <submittedName>
        <fullName evidence="2">Uncharacterized protein</fullName>
    </submittedName>
</protein>
<dbReference type="InterPro" id="IPR043876">
    <property type="entry name" value="DUF5856"/>
</dbReference>
<proteinExistence type="predicted"/>
<organism evidence="2">
    <name type="scientific">viral metagenome</name>
    <dbReference type="NCBI Taxonomy" id="1070528"/>
    <lineage>
        <taxon>unclassified sequences</taxon>
        <taxon>metagenomes</taxon>
        <taxon>organismal metagenomes</taxon>
    </lineage>
</organism>